<keyword evidence="10" id="KW-1185">Reference proteome</keyword>
<evidence type="ECO:0000256" key="1">
    <source>
        <dbReference type="ARBA" id="ARBA00004141"/>
    </source>
</evidence>
<gene>
    <name evidence="9" type="ORF">MAF45_05705</name>
</gene>
<feature type="transmembrane region" description="Helical" evidence="7">
    <location>
        <begin position="247"/>
        <end position="267"/>
    </location>
</feature>
<protein>
    <submittedName>
        <fullName evidence="9">MFS transporter</fullName>
    </submittedName>
</protein>
<keyword evidence="3 7" id="KW-0812">Transmembrane</keyword>
<keyword evidence="4 7" id="KW-1133">Transmembrane helix</keyword>
<dbReference type="RefSeq" id="WP_237978594.1">
    <property type="nucleotide sequence ID" value="NZ_JAKNCT010000006.1"/>
</dbReference>
<dbReference type="InterPro" id="IPR011701">
    <property type="entry name" value="MFS"/>
</dbReference>
<evidence type="ECO:0000256" key="6">
    <source>
        <dbReference type="ARBA" id="ARBA00023136"/>
    </source>
</evidence>
<evidence type="ECO:0000256" key="2">
    <source>
        <dbReference type="ARBA" id="ARBA00008432"/>
    </source>
</evidence>
<sequence length="426" mass="44687">MNKTDFRLNGTPSQALAAATLGFFFGAMAISLFGPTARALSTSMGLSPLQVGLLVAAPSLTGSLLRIPFGASVDVNGGRRSFNFLMAVSVIGLIGLSALFSTRYPDRMDGLYGLVLLLGCLAGCGIATFSVGVSQVSYWFRRKEQGFALGFFGGLGTASAGVLALGLPLLLAGFGFVWAYDILTGIMLAGALIYFFLSCNAPYFQLRQAGFSETESRQRAADLGQELFPAGNIRDSLRISAGIPQTWLLVGTYFTTFGGFIALTAWFPTYWQQAQGLSAIHAGVLTMVFSVLAALMRVPGGAIADRLGGVKVCFGALAAAAVSCVLMSLDLGWPGLFAVSVVMAVAFGFNNAAVMKLIPVYVQKSVGGASGWIGGLGAFGGFVFPPLLGQLVAMSPERGFGWGFLMFAALAVLNMLLNYFGMVRRA</sequence>
<feature type="transmembrane region" description="Helical" evidence="7">
    <location>
        <begin position="310"/>
        <end position="329"/>
    </location>
</feature>
<dbReference type="Gene3D" id="1.20.1250.20">
    <property type="entry name" value="MFS general substrate transporter like domains"/>
    <property type="match status" value="2"/>
</dbReference>
<evidence type="ECO:0000313" key="10">
    <source>
        <dbReference type="Proteomes" id="UP001297600"/>
    </source>
</evidence>
<comment type="caution">
    <text evidence="9">The sequence shown here is derived from an EMBL/GenBank/DDBJ whole genome shotgun (WGS) entry which is preliminary data.</text>
</comment>
<evidence type="ECO:0000259" key="8">
    <source>
        <dbReference type="PROSITE" id="PS50850"/>
    </source>
</evidence>
<dbReference type="EMBL" id="JAKNCT010000006">
    <property type="protein sequence ID" value="MCG5030940.1"/>
    <property type="molecule type" value="Genomic_DNA"/>
</dbReference>
<evidence type="ECO:0000256" key="5">
    <source>
        <dbReference type="ARBA" id="ARBA00023063"/>
    </source>
</evidence>
<dbReference type="Pfam" id="PF07690">
    <property type="entry name" value="MFS_1"/>
    <property type="match status" value="1"/>
</dbReference>
<dbReference type="InterPro" id="IPR036259">
    <property type="entry name" value="MFS_trans_sf"/>
</dbReference>
<keyword evidence="5" id="KW-0534">Nitrate assimilation</keyword>
<keyword evidence="6 7" id="KW-0472">Membrane</keyword>
<feature type="transmembrane region" description="Helical" evidence="7">
    <location>
        <begin position="177"/>
        <end position="197"/>
    </location>
</feature>
<dbReference type="Proteomes" id="UP001297600">
    <property type="component" value="Unassembled WGS sequence"/>
</dbReference>
<evidence type="ECO:0000256" key="3">
    <source>
        <dbReference type="ARBA" id="ARBA00022692"/>
    </source>
</evidence>
<evidence type="ECO:0000313" key="9">
    <source>
        <dbReference type="EMBL" id="MCG5030940.1"/>
    </source>
</evidence>
<evidence type="ECO:0000256" key="4">
    <source>
        <dbReference type="ARBA" id="ARBA00022989"/>
    </source>
</evidence>
<dbReference type="PANTHER" id="PTHR23515">
    <property type="entry name" value="HIGH-AFFINITY NITRATE TRANSPORTER 2.3"/>
    <property type="match status" value="1"/>
</dbReference>
<accession>A0ABS9MQP0</accession>
<organism evidence="9 10">
    <name type="scientific">Mesosutterella porci</name>
    <dbReference type="NCBI Taxonomy" id="2915351"/>
    <lineage>
        <taxon>Bacteria</taxon>
        <taxon>Pseudomonadati</taxon>
        <taxon>Pseudomonadota</taxon>
        <taxon>Betaproteobacteria</taxon>
        <taxon>Burkholderiales</taxon>
        <taxon>Sutterellaceae</taxon>
        <taxon>Mesosutterella</taxon>
    </lineage>
</organism>
<feature type="transmembrane region" description="Helical" evidence="7">
    <location>
        <begin position="112"/>
        <end position="134"/>
    </location>
</feature>
<evidence type="ECO:0000256" key="7">
    <source>
        <dbReference type="SAM" id="Phobius"/>
    </source>
</evidence>
<dbReference type="InterPro" id="IPR044772">
    <property type="entry name" value="NO3_transporter"/>
</dbReference>
<name>A0ABS9MQP0_9BURK</name>
<feature type="transmembrane region" description="Helical" evidence="7">
    <location>
        <begin position="279"/>
        <end position="298"/>
    </location>
</feature>
<proteinExistence type="inferred from homology"/>
<feature type="domain" description="Major facilitator superfamily (MFS) profile" evidence="8">
    <location>
        <begin position="15"/>
        <end position="426"/>
    </location>
</feature>
<dbReference type="PROSITE" id="PS50850">
    <property type="entry name" value="MFS"/>
    <property type="match status" value="1"/>
</dbReference>
<feature type="transmembrane region" description="Helical" evidence="7">
    <location>
        <begin position="81"/>
        <end position="100"/>
    </location>
</feature>
<dbReference type="SUPFAM" id="SSF103473">
    <property type="entry name" value="MFS general substrate transporter"/>
    <property type="match status" value="1"/>
</dbReference>
<comment type="similarity">
    <text evidence="2">Belongs to the major facilitator superfamily. Nitrate/nitrite porter (TC 2.A.1.8) family.</text>
</comment>
<feature type="transmembrane region" description="Helical" evidence="7">
    <location>
        <begin position="400"/>
        <end position="420"/>
    </location>
</feature>
<comment type="subcellular location">
    <subcellularLocation>
        <location evidence="1">Membrane</location>
        <topology evidence="1">Multi-pass membrane protein</topology>
    </subcellularLocation>
</comment>
<dbReference type="InterPro" id="IPR020846">
    <property type="entry name" value="MFS_dom"/>
</dbReference>
<feature type="transmembrane region" description="Helical" evidence="7">
    <location>
        <begin position="366"/>
        <end position="388"/>
    </location>
</feature>
<feature type="transmembrane region" description="Helical" evidence="7">
    <location>
        <begin position="146"/>
        <end position="171"/>
    </location>
</feature>
<reference evidence="9 10" key="1">
    <citation type="submission" date="2022-02" db="EMBL/GenBank/DDBJ databases">
        <title>Mesosutterella porci, a novel member of the family Sutterellaceae from pig feces.</title>
        <authorList>
            <person name="Wylensek D."/>
            <person name="Clavel T."/>
        </authorList>
    </citation>
    <scope>NUCLEOTIDE SEQUENCE [LARGE SCALE GENOMIC DNA]</scope>
    <source>
        <strain evidence="10">oilRF-744-wt-GAM-9</strain>
    </source>
</reference>
<feature type="transmembrane region" description="Helical" evidence="7">
    <location>
        <begin position="335"/>
        <end position="354"/>
    </location>
</feature>